<feature type="non-terminal residue" evidence="1">
    <location>
        <position position="1"/>
    </location>
</feature>
<protein>
    <submittedName>
        <fullName evidence="1">8989_t:CDS:1</fullName>
    </submittedName>
</protein>
<sequence length="97" mass="11434">LGFDVAVVQLKITHKSYDCKNHLKSYQFFLAEYSYEKQQEILDLSDKTIESSLTSIKIRMLNLFNNKTLDSYFKTNFQGKHLEQYESLLIWAIASCR</sequence>
<keyword evidence="2" id="KW-1185">Reference proteome</keyword>
<gene>
    <name evidence="1" type="ORF">SCALOS_LOCUS1264</name>
</gene>
<accession>A0ACA9K519</accession>
<reference evidence="1" key="1">
    <citation type="submission" date="2021-06" db="EMBL/GenBank/DDBJ databases">
        <authorList>
            <person name="Kallberg Y."/>
            <person name="Tangrot J."/>
            <person name="Rosling A."/>
        </authorList>
    </citation>
    <scope>NUCLEOTIDE SEQUENCE</scope>
    <source>
        <strain evidence="1">AU212A</strain>
    </source>
</reference>
<organism evidence="1 2">
    <name type="scientific">Scutellospora calospora</name>
    <dbReference type="NCBI Taxonomy" id="85575"/>
    <lineage>
        <taxon>Eukaryota</taxon>
        <taxon>Fungi</taxon>
        <taxon>Fungi incertae sedis</taxon>
        <taxon>Mucoromycota</taxon>
        <taxon>Glomeromycotina</taxon>
        <taxon>Glomeromycetes</taxon>
        <taxon>Diversisporales</taxon>
        <taxon>Gigasporaceae</taxon>
        <taxon>Scutellospora</taxon>
    </lineage>
</organism>
<proteinExistence type="predicted"/>
<evidence type="ECO:0000313" key="1">
    <source>
        <dbReference type="EMBL" id="CAG8452854.1"/>
    </source>
</evidence>
<name>A0ACA9K519_9GLOM</name>
<dbReference type="Proteomes" id="UP000789860">
    <property type="component" value="Unassembled WGS sequence"/>
</dbReference>
<comment type="caution">
    <text evidence="1">The sequence shown here is derived from an EMBL/GenBank/DDBJ whole genome shotgun (WGS) entry which is preliminary data.</text>
</comment>
<evidence type="ECO:0000313" key="2">
    <source>
        <dbReference type="Proteomes" id="UP000789860"/>
    </source>
</evidence>
<dbReference type="EMBL" id="CAJVPM010000835">
    <property type="protein sequence ID" value="CAG8452854.1"/>
    <property type="molecule type" value="Genomic_DNA"/>
</dbReference>